<sequence>MFSKSFVCLLVLFSIFNHFDSTLGIPTHFEDGNEWNRQDVIKFTEPTYKAVINENGEITVLNGPITLQNPYSESGITVFLGNYEDYALSLDEIETGGISVNLSLNSAEPIQRGIDIVFIDAVDTNFDVVAKCVVLVFSFKTDLNPYKLKFNVGDTEYIVLNYFYFKWFLVLLTLSGLMILIVEMYELIKNIKIMRSTKSYKELQNV</sequence>
<keyword evidence="1" id="KW-0472">Membrane</keyword>
<dbReference type="GeneID" id="115878996"/>
<accession>A0A6J2XJK8</accession>
<feature type="transmembrane region" description="Helical" evidence="1">
    <location>
        <begin position="167"/>
        <end position="188"/>
    </location>
</feature>
<evidence type="ECO:0000313" key="4">
    <source>
        <dbReference type="RefSeq" id="XP_030751477.1"/>
    </source>
</evidence>
<organism evidence="3 4">
    <name type="scientific">Sitophilus oryzae</name>
    <name type="common">Rice weevil</name>
    <name type="synonym">Curculio oryzae</name>
    <dbReference type="NCBI Taxonomy" id="7048"/>
    <lineage>
        <taxon>Eukaryota</taxon>
        <taxon>Metazoa</taxon>
        <taxon>Ecdysozoa</taxon>
        <taxon>Arthropoda</taxon>
        <taxon>Hexapoda</taxon>
        <taxon>Insecta</taxon>
        <taxon>Pterygota</taxon>
        <taxon>Neoptera</taxon>
        <taxon>Endopterygota</taxon>
        <taxon>Coleoptera</taxon>
        <taxon>Polyphaga</taxon>
        <taxon>Cucujiformia</taxon>
        <taxon>Curculionidae</taxon>
        <taxon>Dryophthorinae</taxon>
        <taxon>Sitophilus</taxon>
    </lineage>
</organism>
<keyword evidence="2" id="KW-0732">Signal</keyword>
<keyword evidence="1" id="KW-0812">Transmembrane</keyword>
<dbReference type="RefSeq" id="XP_030751477.1">
    <property type="nucleotide sequence ID" value="XM_030895617.1"/>
</dbReference>
<feature type="signal peptide" evidence="2">
    <location>
        <begin position="1"/>
        <end position="24"/>
    </location>
</feature>
<protein>
    <submittedName>
        <fullName evidence="4">Uncharacterized protein LOC115878996</fullName>
    </submittedName>
</protein>
<dbReference type="OrthoDB" id="6762048at2759"/>
<keyword evidence="1" id="KW-1133">Transmembrane helix</keyword>
<evidence type="ECO:0000313" key="3">
    <source>
        <dbReference type="Proteomes" id="UP000504635"/>
    </source>
</evidence>
<proteinExistence type="predicted"/>
<feature type="chain" id="PRO_5026707261" evidence="2">
    <location>
        <begin position="25"/>
        <end position="206"/>
    </location>
</feature>
<name>A0A6J2XJK8_SITOR</name>
<reference evidence="4" key="1">
    <citation type="submission" date="2025-08" db="UniProtKB">
        <authorList>
            <consortium name="RefSeq"/>
        </authorList>
    </citation>
    <scope>IDENTIFICATION</scope>
    <source>
        <tissue evidence="4">Gonads</tissue>
    </source>
</reference>
<dbReference type="Proteomes" id="UP000504635">
    <property type="component" value="Unplaced"/>
</dbReference>
<dbReference type="InParanoid" id="A0A6J2XJK8"/>
<evidence type="ECO:0000256" key="2">
    <source>
        <dbReference type="SAM" id="SignalP"/>
    </source>
</evidence>
<evidence type="ECO:0000256" key="1">
    <source>
        <dbReference type="SAM" id="Phobius"/>
    </source>
</evidence>
<dbReference type="KEGG" id="soy:115878996"/>
<gene>
    <name evidence="4" type="primary">LOC115878996</name>
</gene>
<keyword evidence="3" id="KW-1185">Reference proteome</keyword>
<dbReference type="AlphaFoldDB" id="A0A6J2XJK8"/>